<reference evidence="2 3" key="1">
    <citation type="journal article" date="2013" name="Genome Biol.">
        <title>Genome of Acanthamoeba castellanii highlights extensive lateral gene transfer and early evolution of tyrosine kinase signaling.</title>
        <authorList>
            <person name="Clarke M."/>
            <person name="Lohan A.J."/>
            <person name="Liu B."/>
            <person name="Lagkouvardos I."/>
            <person name="Roy S."/>
            <person name="Zafar N."/>
            <person name="Bertelli C."/>
            <person name="Schilde C."/>
            <person name="Kianianmomeni A."/>
            <person name="Burglin T.R."/>
            <person name="Frech C."/>
            <person name="Turcotte B."/>
            <person name="Kopec K.O."/>
            <person name="Synnott J.M."/>
            <person name="Choo C."/>
            <person name="Paponov I."/>
            <person name="Finkler A."/>
            <person name="Soon Heng Tan C."/>
            <person name="Hutchins A.P."/>
            <person name="Weinmeier T."/>
            <person name="Rattei T."/>
            <person name="Chu J.S."/>
            <person name="Gimenez G."/>
            <person name="Irimia M."/>
            <person name="Rigden D.J."/>
            <person name="Fitzpatrick D.A."/>
            <person name="Lorenzo-Morales J."/>
            <person name="Bateman A."/>
            <person name="Chiu C.H."/>
            <person name="Tang P."/>
            <person name="Hegemann P."/>
            <person name="Fromm H."/>
            <person name="Raoult D."/>
            <person name="Greub G."/>
            <person name="Miranda-Saavedra D."/>
            <person name="Chen N."/>
            <person name="Nash P."/>
            <person name="Ginger M.L."/>
            <person name="Horn M."/>
            <person name="Schaap P."/>
            <person name="Caler L."/>
            <person name="Loftus B."/>
        </authorList>
    </citation>
    <scope>NUCLEOTIDE SEQUENCE [LARGE SCALE GENOMIC DNA]</scope>
    <source>
        <strain evidence="2 3">Neff</strain>
    </source>
</reference>
<evidence type="ECO:0000256" key="1">
    <source>
        <dbReference type="SAM" id="MobiDB-lite"/>
    </source>
</evidence>
<dbReference type="GeneID" id="14916116"/>
<organism evidence="2 3">
    <name type="scientific">Acanthamoeba castellanii (strain ATCC 30010 / Neff)</name>
    <dbReference type="NCBI Taxonomy" id="1257118"/>
    <lineage>
        <taxon>Eukaryota</taxon>
        <taxon>Amoebozoa</taxon>
        <taxon>Discosea</taxon>
        <taxon>Longamoebia</taxon>
        <taxon>Centramoebida</taxon>
        <taxon>Acanthamoebidae</taxon>
        <taxon>Acanthamoeba</taxon>
    </lineage>
</organism>
<proteinExistence type="predicted"/>
<protein>
    <submittedName>
        <fullName evidence="2">Uncharacterized protein</fullName>
    </submittedName>
</protein>
<accession>L8GQN8</accession>
<name>L8GQN8_ACACF</name>
<dbReference type="Proteomes" id="UP000011083">
    <property type="component" value="Unassembled WGS sequence"/>
</dbReference>
<dbReference type="RefSeq" id="XP_004337487.1">
    <property type="nucleotide sequence ID" value="XM_004337439.1"/>
</dbReference>
<dbReference type="KEGG" id="acan:ACA1_341040"/>
<evidence type="ECO:0000313" key="2">
    <source>
        <dbReference type="EMBL" id="ELR15474.1"/>
    </source>
</evidence>
<evidence type="ECO:0000313" key="3">
    <source>
        <dbReference type="Proteomes" id="UP000011083"/>
    </source>
</evidence>
<keyword evidence="3" id="KW-1185">Reference proteome</keyword>
<feature type="compositionally biased region" description="Basic and acidic residues" evidence="1">
    <location>
        <begin position="32"/>
        <end position="43"/>
    </location>
</feature>
<dbReference type="EMBL" id="KB008030">
    <property type="protein sequence ID" value="ELR15474.1"/>
    <property type="molecule type" value="Genomic_DNA"/>
</dbReference>
<gene>
    <name evidence="2" type="ORF">ACA1_341040</name>
</gene>
<feature type="region of interest" description="Disordered" evidence="1">
    <location>
        <begin position="1"/>
        <end position="52"/>
    </location>
</feature>
<sequence length="141" mass="15495">MEKANKCSKEECDNWAGDDGLCNACRRGPMTAEKREAEEAKQRDTRRKRQKAEAVPPCAKCGGRQMLTMCARSCDGNSYTLPNGEAEQGCYMPHFPGFTFADGMEVKVCVDCGTVVGFDSDSLKAAIAEAEINLREQRGEE</sequence>
<dbReference type="VEuPathDB" id="AmoebaDB:ACA1_341040"/>
<feature type="compositionally biased region" description="Basic and acidic residues" evidence="1">
    <location>
        <begin position="1"/>
        <end position="12"/>
    </location>
</feature>
<dbReference type="AlphaFoldDB" id="L8GQN8"/>